<dbReference type="GO" id="GO:0003700">
    <property type="term" value="F:DNA-binding transcription factor activity"/>
    <property type="evidence" value="ECO:0007669"/>
    <property type="project" value="TreeGrafter"/>
</dbReference>
<feature type="domain" description="HTH tetR-type" evidence="3">
    <location>
        <begin position="16"/>
        <end position="76"/>
    </location>
</feature>
<evidence type="ECO:0000256" key="1">
    <source>
        <dbReference type="ARBA" id="ARBA00023125"/>
    </source>
</evidence>
<organism evidence="4 5">
    <name type="scientific">Leucobacter tardus</name>
    <dbReference type="NCBI Taxonomy" id="501483"/>
    <lineage>
        <taxon>Bacteria</taxon>
        <taxon>Bacillati</taxon>
        <taxon>Actinomycetota</taxon>
        <taxon>Actinomycetes</taxon>
        <taxon>Micrococcales</taxon>
        <taxon>Microbacteriaceae</taxon>
        <taxon>Leucobacter</taxon>
    </lineage>
</organism>
<dbReference type="Pfam" id="PF00440">
    <property type="entry name" value="TetR_N"/>
    <property type="match status" value="1"/>
</dbReference>
<dbReference type="PROSITE" id="PS50977">
    <property type="entry name" value="HTH_TETR_2"/>
    <property type="match status" value="1"/>
</dbReference>
<dbReference type="InterPro" id="IPR001647">
    <property type="entry name" value="HTH_TetR"/>
</dbReference>
<dbReference type="PANTHER" id="PTHR30055:SF231">
    <property type="entry name" value="TRANSCRIPTIONAL REGULATORY PROTEIN (PROBABLY DEOR-FAMILY)-RELATED"/>
    <property type="match status" value="1"/>
</dbReference>
<dbReference type="RefSeq" id="WP_208239938.1">
    <property type="nucleotide sequence ID" value="NZ_BAAAQU010000002.1"/>
</dbReference>
<feature type="DNA-binding region" description="H-T-H motif" evidence="2">
    <location>
        <begin position="39"/>
        <end position="58"/>
    </location>
</feature>
<dbReference type="SUPFAM" id="SSF46689">
    <property type="entry name" value="Homeodomain-like"/>
    <property type="match status" value="1"/>
</dbReference>
<keyword evidence="1 2" id="KW-0238">DNA-binding</keyword>
<evidence type="ECO:0000259" key="3">
    <source>
        <dbReference type="PROSITE" id="PS50977"/>
    </source>
</evidence>
<sequence>MTALETEPTPRKRDPEARRRAILEAATAIIVEQGDSALTHRAVAKRAGVALGSTTQYFSSIDDLRASALQLLSDEIDAELAEMEQEIELFITAPERAAAKLHEFLCDTRQVHAEIALIAAGTQNAELRALALRWTDRFIDALAPHVGRGRATALAVYADGALVYAALHDAPLPIDAFTSFFRTILTTPDQDPA</sequence>
<dbReference type="AlphaFoldDB" id="A0A939QF22"/>
<dbReference type="GO" id="GO:0000976">
    <property type="term" value="F:transcription cis-regulatory region binding"/>
    <property type="evidence" value="ECO:0007669"/>
    <property type="project" value="TreeGrafter"/>
</dbReference>
<dbReference type="InterPro" id="IPR050109">
    <property type="entry name" value="HTH-type_TetR-like_transc_reg"/>
</dbReference>
<dbReference type="EMBL" id="JAGFBF010000005">
    <property type="protein sequence ID" value="MBO2990721.1"/>
    <property type="molecule type" value="Genomic_DNA"/>
</dbReference>
<proteinExistence type="predicted"/>
<evidence type="ECO:0000313" key="5">
    <source>
        <dbReference type="Proteomes" id="UP000668403"/>
    </source>
</evidence>
<dbReference type="InterPro" id="IPR009057">
    <property type="entry name" value="Homeodomain-like_sf"/>
</dbReference>
<protein>
    <submittedName>
        <fullName evidence="4">TetR family transcriptional regulator</fullName>
    </submittedName>
</protein>
<dbReference type="Gene3D" id="1.10.357.10">
    <property type="entry name" value="Tetracycline Repressor, domain 2"/>
    <property type="match status" value="1"/>
</dbReference>
<comment type="caution">
    <text evidence="4">The sequence shown here is derived from an EMBL/GenBank/DDBJ whole genome shotgun (WGS) entry which is preliminary data.</text>
</comment>
<dbReference type="PANTHER" id="PTHR30055">
    <property type="entry name" value="HTH-TYPE TRANSCRIPTIONAL REGULATOR RUTR"/>
    <property type="match status" value="1"/>
</dbReference>
<evidence type="ECO:0000313" key="4">
    <source>
        <dbReference type="EMBL" id="MBO2990721.1"/>
    </source>
</evidence>
<gene>
    <name evidence="4" type="ORF">J4H85_12020</name>
</gene>
<evidence type="ECO:0000256" key="2">
    <source>
        <dbReference type="PROSITE-ProRule" id="PRU00335"/>
    </source>
</evidence>
<name>A0A939QF22_9MICO</name>
<accession>A0A939QF22</accession>
<keyword evidence="5" id="KW-1185">Reference proteome</keyword>
<dbReference type="Proteomes" id="UP000668403">
    <property type="component" value="Unassembled WGS sequence"/>
</dbReference>
<reference evidence="4" key="1">
    <citation type="submission" date="2021-03" db="EMBL/GenBank/DDBJ databases">
        <title>Leucobacter chromiisoli sp. nov., isolated from chromium-containing soil of chemical plant.</title>
        <authorList>
            <person name="Xu Z."/>
        </authorList>
    </citation>
    <scope>NUCLEOTIDE SEQUENCE</scope>
    <source>
        <strain evidence="4">K 70/01</strain>
    </source>
</reference>